<feature type="compositionally biased region" description="Polar residues" evidence="7">
    <location>
        <begin position="15"/>
        <end position="25"/>
    </location>
</feature>
<evidence type="ECO:0000256" key="6">
    <source>
        <dbReference type="RuleBase" id="RU361264"/>
    </source>
</evidence>
<dbReference type="GO" id="GO:0005802">
    <property type="term" value="C:trans-Golgi network"/>
    <property type="evidence" value="ECO:0007669"/>
    <property type="project" value="TreeGrafter"/>
</dbReference>
<dbReference type="EMBL" id="JABEBT010000022">
    <property type="protein sequence ID" value="KAF7637233.1"/>
    <property type="molecule type" value="Genomic_DNA"/>
</dbReference>
<dbReference type="GO" id="GO:0048280">
    <property type="term" value="P:vesicle fusion with Golgi apparatus"/>
    <property type="evidence" value="ECO:0007669"/>
    <property type="project" value="TreeGrafter"/>
</dbReference>
<evidence type="ECO:0000259" key="8">
    <source>
        <dbReference type="Pfam" id="PF04893"/>
    </source>
</evidence>
<feature type="region of interest" description="Disordered" evidence="7">
    <location>
        <begin position="1"/>
        <end position="67"/>
    </location>
</feature>
<organism evidence="9 10">
    <name type="scientific">Meloidogyne graminicola</name>
    <dbReference type="NCBI Taxonomy" id="189291"/>
    <lineage>
        <taxon>Eukaryota</taxon>
        <taxon>Metazoa</taxon>
        <taxon>Ecdysozoa</taxon>
        <taxon>Nematoda</taxon>
        <taxon>Chromadorea</taxon>
        <taxon>Rhabditida</taxon>
        <taxon>Tylenchina</taxon>
        <taxon>Tylenchomorpha</taxon>
        <taxon>Tylenchoidea</taxon>
        <taxon>Meloidogynidae</taxon>
        <taxon>Meloidogyninae</taxon>
        <taxon>Meloidogyne</taxon>
    </lineage>
</organism>
<feature type="transmembrane region" description="Helical" evidence="6">
    <location>
        <begin position="259"/>
        <end position="276"/>
    </location>
</feature>
<evidence type="ECO:0000313" key="9">
    <source>
        <dbReference type="EMBL" id="KAF7637233.1"/>
    </source>
</evidence>
<keyword evidence="3 6" id="KW-0812">Transmembrane</keyword>
<evidence type="ECO:0000256" key="1">
    <source>
        <dbReference type="ARBA" id="ARBA00004141"/>
    </source>
</evidence>
<comment type="similarity">
    <text evidence="2 6">Belongs to the YIP1 family.</text>
</comment>
<evidence type="ECO:0000256" key="4">
    <source>
        <dbReference type="ARBA" id="ARBA00022989"/>
    </source>
</evidence>
<keyword evidence="4 6" id="KW-1133">Transmembrane helix</keyword>
<accession>A0A8S9ZVQ7</accession>
<evidence type="ECO:0000256" key="5">
    <source>
        <dbReference type="ARBA" id="ARBA00023136"/>
    </source>
</evidence>
<comment type="caution">
    <text evidence="6">Lacks conserved residue(s) required for the propagation of feature annotation.</text>
</comment>
<dbReference type="OrthoDB" id="440385at2759"/>
<gene>
    <name evidence="9" type="ORF">Mgra_00003409</name>
</gene>
<dbReference type="InterPro" id="IPR045231">
    <property type="entry name" value="Yip1/4-like"/>
</dbReference>
<dbReference type="PANTHER" id="PTHR21236:SF2">
    <property type="entry name" value="PROTEIN YIPF"/>
    <property type="match status" value="1"/>
</dbReference>
<protein>
    <recommendedName>
        <fullName evidence="6">Protein YIPF</fullName>
    </recommendedName>
</protein>
<evidence type="ECO:0000313" key="10">
    <source>
        <dbReference type="Proteomes" id="UP000605970"/>
    </source>
</evidence>
<keyword evidence="5 6" id="KW-0472">Membrane</keyword>
<name>A0A8S9ZVQ7_9BILA</name>
<evidence type="ECO:0000256" key="7">
    <source>
        <dbReference type="SAM" id="MobiDB-lite"/>
    </source>
</evidence>
<reference evidence="9" key="1">
    <citation type="journal article" date="2020" name="Ecol. Evol.">
        <title>Genome structure and content of the rice root-knot nematode (Meloidogyne graminicola).</title>
        <authorList>
            <person name="Phan N.T."/>
            <person name="Danchin E.G.J."/>
            <person name="Klopp C."/>
            <person name="Perfus-Barbeoch L."/>
            <person name="Kozlowski D.K."/>
            <person name="Koutsovoulos G.D."/>
            <person name="Lopez-Roques C."/>
            <person name="Bouchez O."/>
            <person name="Zahm M."/>
            <person name="Besnard G."/>
            <person name="Bellafiore S."/>
        </authorList>
    </citation>
    <scope>NUCLEOTIDE SEQUENCE</scope>
    <source>
        <strain evidence="9">VN-18</strain>
    </source>
</reference>
<dbReference type="AlphaFoldDB" id="A0A8S9ZVQ7"/>
<dbReference type="GO" id="GO:0000139">
    <property type="term" value="C:Golgi membrane"/>
    <property type="evidence" value="ECO:0007669"/>
    <property type="project" value="UniProtKB-SubCell"/>
</dbReference>
<comment type="subcellular location">
    <subcellularLocation>
        <location evidence="6">Golgi apparatus membrane</location>
        <topology evidence="6">Multi-pass membrane protein</topology>
    </subcellularLocation>
    <subcellularLocation>
        <location evidence="1">Membrane</location>
        <topology evidence="1">Multi-pass membrane protein</topology>
    </subcellularLocation>
</comment>
<keyword evidence="10" id="KW-1185">Reference proteome</keyword>
<sequence>MTDPYGGYFYENEKNSPTNSNWYTSPQPPPPQNVGQPVNVVGWESSNQNEPWRGSPSPPNSYPYPNYSNQGQQIPNMFIPSIPTGQASFTAEENFDNEPPLLEELGINFEHIRLKTLAVLNPLGTAKEEVIEDQDLAGPLVFCLLFGASLLLHGKIKVISPIFKLHFGHIYGIGLVGCTGMYALLNLMAQEDRSITFTNTASVLGYCLLPMSLLSLLAAVLSLQGLIGYIFVTLAILWSGSSSSKLFSIALSLNGQRLLIAYPCILLYSVFALLAIF</sequence>
<dbReference type="PANTHER" id="PTHR21236">
    <property type="entry name" value="GOLGI MEMBRANE PROTEIN YIP1"/>
    <property type="match status" value="1"/>
</dbReference>
<feature type="compositionally biased region" description="Low complexity" evidence="7">
    <location>
        <begin position="33"/>
        <end position="42"/>
    </location>
</feature>
<dbReference type="Proteomes" id="UP000605970">
    <property type="component" value="Unassembled WGS sequence"/>
</dbReference>
<dbReference type="InterPro" id="IPR006977">
    <property type="entry name" value="Yip1_dom"/>
</dbReference>
<feature type="transmembrane region" description="Helical" evidence="6">
    <location>
        <begin position="165"/>
        <end position="185"/>
    </location>
</feature>
<evidence type="ECO:0000256" key="3">
    <source>
        <dbReference type="ARBA" id="ARBA00022692"/>
    </source>
</evidence>
<feature type="transmembrane region" description="Helical" evidence="6">
    <location>
        <begin position="213"/>
        <end position="238"/>
    </location>
</feature>
<comment type="caution">
    <text evidence="9">The sequence shown here is derived from an EMBL/GenBank/DDBJ whole genome shotgun (WGS) entry which is preliminary data.</text>
</comment>
<dbReference type="Pfam" id="PF04893">
    <property type="entry name" value="Yip1"/>
    <property type="match status" value="1"/>
</dbReference>
<feature type="domain" description="Yip1" evidence="8">
    <location>
        <begin position="121"/>
        <end position="273"/>
    </location>
</feature>
<proteinExistence type="inferred from homology"/>
<dbReference type="GO" id="GO:0006888">
    <property type="term" value="P:endoplasmic reticulum to Golgi vesicle-mediated transport"/>
    <property type="evidence" value="ECO:0007669"/>
    <property type="project" value="InterPro"/>
</dbReference>
<evidence type="ECO:0000256" key="2">
    <source>
        <dbReference type="ARBA" id="ARBA00010596"/>
    </source>
</evidence>